<keyword evidence="3" id="KW-1185">Reference proteome</keyword>
<keyword evidence="1" id="KW-0175">Coiled coil</keyword>
<feature type="coiled-coil region" evidence="1">
    <location>
        <begin position="668"/>
        <end position="728"/>
    </location>
</feature>
<feature type="compositionally biased region" description="Acidic residues" evidence="2">
    <location>
        <begin position="63"/>
        <end position="74"/>
    </location>
</feature>
<dbReference type="OrthoDB" id="1935530at2759"/>
<gene>
    <name evidence="4" type="primary">LOC109710516</name>
</gene>
<reference evidence="3" key="1">
    <citation type="journal article" date="2015" name="Nat. Genet.">
        <title>The pineapple genome and the evolution of CAM photosynthesis.</title>
        <authorList>
            <person name="Ming R."/>
            <person name="VanBuren R."/>
            <person name="Wai C.M."/>
            <person name="Tang H."/>
            <person name="Schatz M.C."/>
            <person name="Bowers J.E."/>
            <person name="Lyons E."/>
            <person name="Wang M.L."/>
            <person name="Chen J."/>
            <person name="Biggers E."/>
            <person name="Zhang J."/>
            <person name="Huang L."/>
            <person name="Zhang L."/>
            <person name="Miao W."/>
            <person name="Zhang J."/>
            <person name="Ye Z."/>
            <person name="Miao C."/>
            <person name="Lin Z."/>
            <person name="Wang H."/>
            <person name="Zhou H."/>
            <person name="Yim W.C."/>
            <person name="Priest H.D."/>
            <person name="Zheng C."/>
            <person name="Woodhouse M."/>
            <person name="Edger P.P."/>
            <person name="Guyot R."/>
            <person name="Guo H.B."/>
            <person name="Guo H."/>
            <person name="Zheng G."/>
            <person name="Singh R."/>
            <person name="Sharma A."/>
            <person name="Min X."/>
            <person name="Zheng Y."/>
            <person name="Lee H."/>
            <person name="Gurtowski J."/>
            <person name="Sedlazeck F.J."/>
            <person name="Harkess A."/>
            <person name="McKain M.R."/>
            <person name="Liao Z."/>
            <person name="Fang J."/>
            <person name="Liu J."/>
            <person name="Zhang X."/>
            <person name="Zhang Q."/>
            <person name="Hu W."/>
            <person name="Qin Y."/>
            <person name="Wang K."/>
            <person name="Chen L.Y."/>
            <person name="Shirley N."/>
            <person name="Lin Y.R."/>
            <person name="Liu L.Y."/>
            <person name="Hernandez A.G."/>
            <person name="Wright C.L."/>
            <person name="Bulone V."/>
            <person name="Tuskan G.A."/>
            <person name="Heath K."/>
            <person name="Zee F."/>
            <person name="Moore P.H."/>
            <person name="Sunkar R."/>
            <person name="Leebens-Mack J.H."/>
            <person name="Mockler T."/>
            <person name="Bennetzen J.L."/>
            <person name="Freeling M."/>
            <person name="Sankoff D."/>
            <person name="Paterson A.H."/>
            <person name="Zhu X."/>
            <person name="Yang X."/>
            <person name="Smith J.A."/>
            <person name="Cushman J.C."/>
            <person name="Paull R.E."/>
            <person name="Yu Q."/>
        </authorList>
    </citation>
    <scope>NUCLEOTIDE SEQUENCE [LARGE SCALE GENOMIC DNA]</scope>
    <source>
        <strain evidence="3">cv. F153</strain>
    </source>
</reference>
<evidence type="ECO:0000313" key="3">
    <source>
        <dbReference type="Proteomes" id="UP000515123"/>
    </source>
</evidence>
<sequence>MTRKKKPSKSRLDLPLDSTMLQDPDPQPQPQPQPQSEVVLEEEEAPPPQPPEVATSAAAAAAGEDDGDGDDEGAAEPVTASPASPLADVAVPEIPPPNPPPPPPRKPPGKLKKPLSEKQRAAAQQKLALLKESFRPVPFAPTAAPDFARHETLFRALGLWGFANLELDCEIRPDLVAQLIAYYDPPKRRSFVNDMRISVSRADLARALTLPVKKEKAGEGSGELQQELFAADESVAALLDFMSSFMLFQFQDDTCILPSEVAAATQMVKEGQPQKVDWAGLMWGFVEKELLETPKSGVCYYASHLQCLMKCQHLRLFEEPEGKAKLEAVPENETSMEVEMEEEEDDNDGPMKTTSLDGSQEIAGEKHNTGLSLGLVADSNVADDFEQCKEGEEWRIEEENNGGSEHCFRRCTSSGFGSMEFENLSKVDAEGQEDGKFDGFSVKMDSLGRMNSTDLLQAMGTVNASFRIPENAHDPSSGEFLSIGPEAHKNVSMDRGQGGSYFFGNNGKRQIGEIDNEDDENIDHHFAPNNQPKRMRSNGVWEYSPLDFDACIEQVQSSLGKAKMFYAEKEQAYMNAQMELQYLNGILHQKDQFIHSLEKARMEEQQKWQMELCRFEHELNVMSQLVVGYKRALKQTRSAFSDYRKKFPQSEEPLYSDVPGSGGVVLSTKELERQRLEKEEQMRLLLGEMIGEFQKEWLLKFEEFEPRLVAFERRIAELGEEMNILKEKFVKNRSSATSE</sequence>
<accession>A0A6P5F682</accession>
<feature type="compositionally biased region" description="Low complexity" evidence="2">
    <location>
        <begin position="52"/>
        <end position="62"/>
    </location>
</feature>
<feature type="compositionally biased region" description="Pro residues" evidence="2">
    <location>
        <begin position="93"/>
        <end position="106"/>
    </location>
</feature>
<feature type="compositionally biased region" description="Acidic residues" evidence="2">
    <location>
        <begin position="334"/>
        <end position="348"/>
    </location>
</feature>
<dbReference type="Gramene" id="Aco004338.1.mrna1">
    <property type="protein sequence ID" value="Aco004338.1.mrna1.cds1"/>
    <property type="gene ID" value="Aco004338.1.path1"/>
</dbReference>
<protein>
    <submittedName>
        <fullName evidence="4">Uncharacterized protein LOC109710516 isoform X1</fullName>
    </submittedName>
</protein>
<proteinExistence type="predicted"/>
<dbReference type="GeneID" id="109710516"/>
<evidence type="ECO:0000313" key="4">
    <source>
        <dbReference type="RefSeq" id="XP_020088740.1"/>
    </source>
</evidence>
<name>A0A6P5F682_ANACO</name>
<dbReference type="Proteomes" id="UP000515123">
    <property type="component" value="Linkage group 5"/>
</dbReference>
<dbReference type="PANTHER" id="PTHR35120:SF2">
    <property type="entry name" value="AMINOTRANSFERASE-LIKE PLANT MOBILE DOMAIN-CONTAINING PROTEIN"/>
    <property type="match status" value="1"/>
</dbReference>
<feature type="region of interest" description="Disordered" evidence="2">
    <location>
        <begin position="328"/>
        <end position="357"/>
    </location>
</feature>
<evidence type="ECO:0000256" key="2">
    <source>
        <dbReference type="SAM" id="MobiDB-lite"/>
    </source>
</evidence>
<feature type="region of interest" description="Disordered" evidence="2">
    <location>
        <begin position="1"/>
        <end position="124"/>
    </location>
</feature>
<reference evidence="4" key="2">
    <citation type="submission" date="2025-08" db="UniProtKB">
        <authorList>
            <consortium name="RefSeq"/>
        </authorList>
    </citation>
    <scope>IDENTIFICATION</scope>
    <source>
        <tissue evidence="4">Leaf</tissue>
    </source>
</reference>
<evidence type="ECO:0000256" key="1">
    <source>
        <dbReference type="SAM" id="Coils"/>
    </source>
</evidence>
<dbReference type="PANTHER" id="PTHR35120">
    <property type="entry name" value="HISTONE ACETYLTRANSFERASE KAT6B-LIKE"/>
    <property type="match status" value="1"/>
</dbReference>
<organism evidence="3 4">
    <name type="scientific">Ananas comosus</name>
    <name type="common">Pineapple</name>
    <name type="synonym">Ananas ananas</name>
    <dbReference type="NCBI Taxonomy" id="4615"/>
    <lineage>
        <taxon>Eukaryota</taxon>
        <taxon>Viridiplantae</taxon>
        <taxon>Streptophyta</taxon>
        <taxon>Embryophyta</taxon>
        <taxon>Tracheophyta</taxon>
        <taxon>Spermatophyta</taxon>
        <taxon>Magnoliopsida</taxon>
        <taxon>Liliopsida</taxon>
        <taxon>Poales</taxon>
        <taxon>Bromeliaceae</taxon>
        <taxon>Bromelioideae</taxon>
        <taxon>Ananas</taxon>
    </lineage>
</organism>
<dbReference type="AlphaFoldDB" id="A0A6P5F682"/>
<dbReference type="RefSeq" id="XP_020088740.1">
    <property type="nucleotide sequence ID" value="XM_020233151.1"/>
</dbReference>